<protein>
    <recommendedName>
        <fullName evidence="4">TIGR02206 family membrane protein</fullName>
    </recommendedName>
</protein>
<evidence type="ECO:0000256" key="1">
    <source>
        <dbReference type="SAM" id="Phobius"/>
    </source>
</evidence>
<gene>
    <name evidence="2" type="ORF">VB620_07715</name>
</gene>
<feature type="transmembrane region" description="Helical" evidence="1">
    <location>
        <begin position="69"/>
        <end position="91"/>
    </location>
</feature>
<keyword evidence="1" id="KW-0812">Transmembrane</keyword>
<accession>A0ABU5UCG4</accession>
<feature type="transmembrane region" description="Helical" evidence="1">
    <location>
        <begin position="97"/>
        <end position="117"/>
    </location>
</feature>
<keyword evidence="1" id="KW-1133">Transmembrane helix</keyword>
<reference evidence="2 3" key="1">
    <citation type="submission" date="2023-12" db="EMBL/GenBank/DDBJ databases">
        <title>Baltic Sea Cyanobacteria.</title>
        <authorList>
            <person name="Delbaje E."/>
            <person name="Fewer D.P."/>
            <person name="Shishido T.K."/>
        </authorList>
    </citation>
    <scope>NUCLEOTIDE SEQUENCE [LARGE SCALE GENOMIC DNA]</scope>
    <source>
        <strain evidence="2 3">UHCC-0300</strain>
    </source>
</reference>
<organism evidence="2 3">
    <name type="scientific">Nodularia harveyana UHCC-0300</name>
    <dbReference type="NCBI Taxonomy" id="2974287"/>
    <lineage>
        <taxon>Bacteria</taxon>
        <taxon>Bacillati</taxon>
        <taxon>Cyanobacteriota</taxon>
        <taxon>Cyanophyceae</taxon>
        <taxon>Nostocales</taxon>
        <taxon>Nodulariaceae</taxon>
        <taxon>Nodularia</taxon>
    </lineage>
</organism>
<feature type="transmembrane region" description="Helical" evidence="1">
    <location>
        <begin position="35"/>
        <end position="57"/>
    </location>
</feature>
<keyword evidence="1" id="KW-0472">Membrane</keyword>
<evidence type="ECO:0008006" key="4">
    <source>
        <dbReference type="Google" id="ProtNLM"/>
    </source>
</evidence>
<keyword evidence="3" id="KW-1185">Reference proteome</keyword>
<dbReference type="Proteomes" id="UP001302120">
    <property type="component" value="Unassembled WGS sequence"/>
</dbReference>
<feature type="transmembrane region" description="Helical" evidence="1">
    <location>
        <begin position="5"/>
        <end position="23"/>
    </location>
</feature>
<dbReference type="RefSeq" id="WP_323195557.1">
    <property type="nucleotide sequence ID" value="NZ_JAYGHG010000008.1"/>
</dbReference>
<name>A0ABU5UCG4_9CYAN</name>
<sequence length="216" mass="25186">MLKTLYYLILLTLTTTGAIFYNLQNSHHGLGGAIALPKVFWLGYAIWFWYFLPLLIGIDSRVSNQWRRLYWITWWNMALRAVVELGMMYFTHNWHPYYGIAHDLCSAVLILVLIFTAKTETKIDQAISWNFRIMGVMFLIEAYFAYYMLTNVHSDTGAVYFVPGKPEYQGIMLITWFVIIALTIQQIILARTWLYEYQHPAEIDNPGSQKSGIFGN</sequence>
<evidence type="ECO:0000313" key="2">
    <source>
        <dbReference type="EMBL" id="MEA5581225.1"/>
    </source>
</evidence>
<dbReference type="EMBL" id="JAYGHG010000008">
    <property type="protein sequence ID" value="MEA5581225.1"/>
    <property type="molecule type" value="Genomic_DNA"/>
</dbReference>
<feature type="transmembrane region" description="Helical" evidence="1">
    <location>
        <begin position="129"/>
        <end position="149"/>
    </location>
</feature>
<comment type="caution">
    <text evidence="2">The sequence shown here is derived from an EMBL/GenBank/DDBJ whole genome shotgun (WGS) entry which is preliminary data.</text>
</comment>
<proteinExistence type="predicted"/>
<feature type="transmembrane region" description="Helical" evidence="1">
    <location>
        <begin position="169"/>
        <end position="189"/>
    </location>
</feature>
<evidence type="ECO:0000313" key="3">
    <source>
        <dbReference type="Proteomes" id="UP001302120"/>
    </source>
</evidence>